<evidence type="ECO:0000313" key="3">
    <source>
        <dbReference type="Proteomes" id="UP000218432"/>
    </source>
</evidence>
<evidence type="ECO:0000313" key="2">
    <source>
        <dbReference type="EMBL" id="BAX57698.1"/>
    </source>
</evidence>
<accession>A0A1Y1BH77</accession>
<sequence>MVMLPAPPPPVRRTARPSVASAEESAEVEAARALTANLGSSLHRSAAFRDLPAHARQGILADLDRIHRGLGGAAATAGALGTPLELHRFAPASAPADPGTPADPAQDASAPGDGAAKTPGPKAAATDTIARRAGALSDEIDFPKFVAALVHGTFDAIVEASIRQMEAFAELVSAVAKSAEDFTRENITPNQARDWLVAHYPQDLELDHAQGEPKVVPRANAQPQDDSEPDQPNSPAWLAEFDLAGEELTPELAETQLVPKAQQRAGQNRLQTLATMVLLGMNRVVVRDGTISARLRFRAVAADTAKVDYAVSNDPNQGSDLGTRGSTTYATPSLQVSTVGVNVQADSELRAELFGEVKINFASETLPLERFVDDARRTLLERHARPAPVHKASPPPALPSPAEVVPAVAPSPAIAATPAPSGAVK</sequence>
<feature type="region of interest" description="Disordered" evidence="1">
    <location>
        <begin position="90"/>
        <end position="125"/>
    </location>
</feature>
<name>A0A1Y1BH77_9BURK</name>
<proteinExistence type="predicted"/>
<organism evidence="2 3">
    <name type="scientific">Burkholderia stabilis</name>
    <dbReference type="NCBI Taxonomy" id="95485"/>
    <lineage>
        <taxon>Bacteria</taxon>
        <taxon>Pseudomonadati</taxon>
        <taxon>Pseudomonadota</taxon>
        <taxon>Betaproteobacteria</taxon>
        <taxon>Burkholderiales</taxon>
        <taxon>Burkholderiaceae</taxon>
        <taxon>Burkholderia</taxon>
        <taxon>Burkholderia cepacia complex</taxon>
    </lineage>
</organism>
<evidence type="ECO:0000256" key="1">
    <source>
        <dbReference type="SAM" id="MobiDB-lite"/>
    </source>
</evidence>
<feature type="region of interest" description="Disordered" evidence="1">
    <location>
        <begin position="383"/>
        <end position="405"/>
    </location>
</feature>
<dbReference type="Proteomes" id="UP000218432">
    <property type="component" value="Chromosome 1"/>
</dbReference>
<feature type="compositionally biased region" description="Pro residues" evidence="1">
    <location>
        <begin position="1"/>
        <end position="11"/>
    </location>
</feature>
<feature type="region of interest" description="Disordered" evidence="1">
    <location>
        <begin position="215"/>
        <end position="236"/>
    </location>
</feature>
<feature type="region of interest" description="Disordered" evidence="1">
    <location>
        <begin position="1"/>
        <end position="23"/>
    </location>
</feature>
<gene>
    <name evidence="2" type="ORF">BSFP_004910</name>
</gene>
<dbReference type="AlphaFoldDB" id="A0A1Y1BH77"/>
<reference evidence="2 3" key="1">
    <citation type="journal article" date="2017" name="Genome Announc.">
        <title>Complete Genome Sequence of Burkholderia stabilis FERMP-21014.</title>
        <authorList>
            <person name="Konishi K."/>
            <person name="Kumagai T."/>
            <person name="Sakasegawa S."/>
            <person name="Tamura T."/>
        </authorList>
    </citation>
    <scope>NUCLEOTIDE SEQUENCE [LARGE SCALE GENOMIC DNA]</scope>
    <source>
        <strain evidence="2 3">FERMP-21014</strain>
    </source>
</reference>
<protein>
    <submittedName>
        <fullName evidence="2">Uncharacterized protein</fullName>
    </submittedName>
</protein>
<dbReference type="EMBL" id="AP018111">
    <property type="protein sequence ID" value="BAX57698.1"/>
    <property type="molecule type" value="Genomic_DNA"/>
</dbReference>